<dbReference type="GO" id="GO:0005829">
    <property type="term" value="C:cytosol"/>
    <property type="evidence" value="ECO:0007669"/>
    <property type="project" value="TreeGrafter"/>
</dbReference>
<dbReference type="Proteomes" id="UP000516437">
    <property type="component" value="Chromosome 4"/>
</dbReference>
<evidence type="ECO:0000259" key="1">
    <source>
        <dbReference type="PROSITE" id="PS50864"/>
    </source>
</evidence>
<dbReference type="PANTHER" id="PTHR34053">
    <property type="entry name" value="PROTEIN ULTRAPETALA 1"/>
    <property type="match status" value="1"/>
</dbReference>
<dbReference type="PANTHER" id="PTHR34053:SF2">
    <property type="entry name" value="SAND DOMAIN-CONTAINING PROTEIN"/>
    <property type="match status" value="1"/>
</dbReference>
<dbReference type="InterPro" id="IPR020533">
    <property type="entry name" value="Developmental_reg_ULTRAPETALA"/>
</dbReference>
<dbReference type="GO" id="GO:0003677">
    <property type="term" value="F:DNA binding"/>
    <property type="evidence" value="ECO:0007669"/>
    <property type="project" value="InterPro"/>
</dbReference>
<evidence type="ECO:0000313" key="2">
    <source>
        <dbReference type="EMBL" id="KAB1217206.1"/>
    </source>
</evidence>
<dbReference type="AlphaFoldDB" id="A0A6A1VYS0"/>
<dbReference type="Pfam" id="PF23293">
    <property type="entry name" value="zf_ULT1"/>
    <property type="match status" value="1"/>
</dbReference>
<dbReference type="OrthoDB" id="660341at2759"/>
<dbReference type="InterPro" id="IPR057012">
    <property type="entry name" value="ULT1/2_Znf"/>
</dbReference>
<reference evidence="2 3" key="1">
    <citation type="journal article" date="2019" name="Plant Biotechnol. J.">
        <title>The red bayberry genome and genetic basis of sex determination.</title>
        <authorList>
            <person name="Jia H.M."/>
            <person name="Jia H.J."/>
            <person name="Cai Q.L."/>
            <person name="Wang Y."/>
            <person name="Zhao H.B."/>
            <person name="Yang W.F."/>
            <person name="Wang G.Y."/>
            <person name="Li Y.H."/>
            <person name="Zhan D.L."/>
            <person name="Shen Y.T."/>
            <person name="Niu Q.F."/>
            <person name="Chang L."/>
            <person name="Qiu J."/>
            <person name="Zhao L."/>
            <person name="Xie H.B."/>
            <person name="Fu W.Y."/>
            <person name="Jin J."/>
            <person name="Li X.W."/>
            <person name="Jiao Y."/>
            <person name="Zhou C.C."/>
            <person name="Tu T."/>
            <person name="Chai C.Y."/>
            <person name="Gao J.L."/>
            <person name="Fan L.J."/>
            <person name="van de Weg E."/>
            <person name="Wang J.Y."/>
            <person name="Gao Z.S."/>
        </authorList>
    </citation>
    <scope>NUCLEOTIDE SEQUENCE [LARGE SCALE GENOMIC DNA]</scope>
    <source>
        <tissue evidence="2">Leaves</tissue>
    </source>
</reference>
<dbReference type="Pfam" id="PF23292">
    <property type="entry name" value="SAND_ULT1"/>
    <property type="match status" value="1"/>
</dbReference>
<accession>A0A6A1VYS0</accession>
<feature type="domain" description="SAND" evidence="1">
    <location>
        <begin position="45"/>
        <end position="141"/>
    </location>
</feature>
<keyword evidence="3" id="KW-1185">Reference proteome</keyword>
<gene>
    <name evidence="2" type="ORF">CJ030_MR4G021115</name>
</gene>
<protein>
    <submittedName>
        <fullName evidence="2">Protein ULTRAPETALA 1</fullName>
    </submittedName>
</protein>
<dbReference type="InterPro" id="IPR000770">
    <property type="entry name" value="SAND_dom"/>
</dbReference>
<dbReference type="GO" id="GO:0005634">
    <property type="term" value="C:nucleus"/>
    <property type="evidence" value="ECO:0007669"/>
    <property type="project" value="TreeGrafter"/>
</dbReference>
<sequence>MNVHEKMKTCIGEVKGCIGTMIEKQKAKQFVARKEDAGATLFPEEELNDMSELKRGPDFVEVTCGCTSKKFGDTIGTLRVHASGHFHIDCKCHSECNKSKSLPLRDLTPDEFEEHSRRTGLRNWKSNIWVILKDKKVSLRRTVLLKYYKHASNVITSEKSSYRRRKFHRDEFIKCSQCHKQRRFYLRNKQECRIYHDAQANENWICADRPYYKITCSDEEERASRLICRGCPRSASCQACASCICFGCLNCRFWDCKCRACVDFMENAAP</sequence>
<dbReference type="InterPro" id="IPR057011">
    <property type="entry name" value="ULT1/2_SAND"/>
</dbReference>
<proteinExistence type="predicted"/>
<name>A0A6A1VYS0_9ROSI</name>
<organism evidence="2 3">
    <name type="scientific">Morella rubra</name>
    <name type="common">Chinese bayberry</name>
    <dbReference type="NCBI Taxonomy" id="262757"/>
    <lineage>
        <taxon>Eukaryota</taxon>
        <taxon>Viridiplantae</taxon>
        <taxon>Streptophyta</taxon>
        <taxon>Embryophyta</taxon>
        <taxon>Tracheophyta</taxon>
        <taxon>Spermatophyta</taxon>
        <taxon>Magnoliopsida</taxon>
        <taxon>eudicotyledons</taxon>
        <taxon>Gunneridae</taxon>
        <taxon>Pentapetalae</taxon>
        <taxon>rosids</taxon>
        <taxon>fabids</taxon>
        <taxon>Fagales</taxon>
        <taxon>Myricaceae</taxon>
        <taxon>Morella</taxon>
    </lineage>
</organism>
<comment type="caution">
    <text evidence="2">The sequence shown here is derived from an EMBL/GenBank/DDBJ whole genome shotgun (WGS) entry which is preliminary data.</text>
</comment>
<evidence type="ECO:0000313" key="3">
    <source>
        <dbReference type="Proteomes" id="UP000516437"/>
    </source>
</evidence>
<dbReference type="EMBL" id="RXIC02000022">
    <property type="protein sequence ID" value="KAB1217206.1"/>
    <property type="molecule type" value="Genomic_DNA"/>
</dbReference>
<dbReference type="PROSITE" id="PS50864">
    <property type="entry name" value="SAND"/>
    <property type="match status" value="1"/>
</dbReference>